<dbReference type="EMBL" id="QTKU01000005">
    <property type="protein sequence ID" value="MBS8262461.1"/>
    <property type="molecule type" value="Genomic_DNA"/>
</dbReference>
<dbReference type="InterPro" id="IPR012347">
    <property type="entry name" value="Ferritin-like"/>
</dbReference>
<evidence type="ECO:0000313" key="11">
    <source>
        <dbReference type="EMBL" id="MBS8262461.1"/>
    </source>
</evidence>
<dbReference type="InterPro" id="IPR009040">
    <property type="entry name" value="Ferritin-like_diiron"/>
</dbReference>
<dbReference type="PIRSF" id="PIRSF002560">
    <property type="entry name" value="Bacterioferritin"/>
    <property type="match status" value="1"/>
</dbReference>
<protein>
    <recommendedName>
        <fullName evidence="7 9">Bacterioferritin</fullName>
        <ecNumber evidence="7">1.16.3.1</ecNumber>
    </recommendedName>
</protein>
<feature type="binding site" evidence="8">
    <location>
        <position position="127"/>
    </location>
    <ligand>
        <name>Fe cation</name>
        <dbReference type="ChEBI" id="CHEBI:24875"/>
        <label>1</label>
    </ligand>
</feature>
<sequence>MKGNTQVIEYLNKALRHELTAVNQYWLHSRLLRNWGFSKLANKEAEETLEERGHADQIIARILFLEGYPNLQVLDPMRIGTTLKDCLEGDLAGEYAARALYHEARMVCHEAEDYVSMKLFEALLGDEEGHIDFLETQLELIERIGIDRYGLLQSTSADVST</sequence>
<evidence type="ECO:0000256" key="2">
    <source>
        <dbReference type="ARBA" id="ARBA00008093"/>
    </source>
</evidence>
<dbReference type="SUPFAM" id="SSF47240">
    <property type="entry name" value="Ferritin-like"/>
    <property type="match status" value="1"/>
</dbReference>
<feature type="binding site" evidence="8">
    <location>
        <position position="51"/>
    </location>
    <ligand>
        <name>Fe cation</name>
        <dbReference type="ChEBI" id="CHEBI:24875"/>
        <label>1</label>
    </ligand>
</feature>
<keyword evidence="5 7" id="KW-0479">Metal-binding</keyword>
<evidence type="ECO:0000259" key="10">
    <source>
        <dbReference type="PROSITE" id="PS50905"/>
    </source>
</evidence>
<dbReference type="GO" id="GO:0020037">
    <property type="term" value="F:heme binding"/>
    <property type="evidence" value="ECO:0007669"/>
    <property type="project" value="TreeGrafter"/>
</dbReference>
<dbReference type="InterPro" id="IPR008331">
    <property type="entry name" value="Ferritin_DPS_dom"/>
</dbReference>
<evidence type="ECO:0000256" key="7">
    <source>
        <dbReference type="PIRNR" id="PIRNR002560"/>
    </source>
</evidence>
<dbReference type="Pfam" id="PF00210">
    <property type="entry name" value="Ferritin"/>
    <property type="match status" value="1"/>
</dbReference>
<dbReference type="CDD" id="cd00907">
    <property type="entry name" value="Bacterioferritin"/>
    <property type="match status" value="1"/>
</dbReference>
<dbReference type="PANTHER" id="PTHR30295:SF0">
    <property type="entry name" value="BACTERIOFERRITIN"/>
    <property type="match status" value="1"/>
</dbReference>
<reference evidence="11" key="2">
    <citation type="journal article" date="2021" name="Microorganisms">
        <title>Bacterial Dimethylsulfoniopropionate Biosynthesis in the East China Sea.</title>
        <authorList>
            <person name="Liu J."/>
            <person name="Zhang Y."/>
            <person name="Liu J."/>
            <person name="Zhong H."/>
            <person name="Williams B.T."/>
            <person name="Zheng Y."/>
            <person name="Curson A.R.J."/>
            <person name="Sun C."/>
            <person name="Sun H."/>
            <person name="Song D."/>
            <person name="Wagner Mackenzie B."/>
            <person name="Bermejo Martinez A."/>
            <person name="Todd J.D."/>
            <person name="Zhang X.H."/>
        </authorList>
    </citation>
    <scope>NUCLEOTIDE SEQUENCE</scope>
    <source>
        <strain evidence="11">AESS21</strain>
    </source>
</reference>
<proteinExistence type="inferred from homology"/>
<dbReference type="NCBIfam" id="TIGR00754">
    <property type="entry name" value="bfr"/>
    <property type="match status" value="1"/>
</dbReference>
<evidence type="ECO:0000256" key="6">
    <source>
        <dbReference type="ARBA" id="ARBA00023004"/>
    </source>
</evidence>
<keyword evidence="4 9" id="KW-0349">Heme</keyword>
<keyword evidence="6 7" id="KW-0408">Iron</keyword>
<comment type="cofactor">
    <cofactor evidence="1">
        <name>heme b</name>
        <dbReference type="ChEBI" id="CHEBI:60344"/>
    </cofactor>
</comment>
<dbReference type="AlphaFoldDB" id="A0A944GV79"/>
<comment type="function">
    <text evidence="7">Iron-storage protein, whose ferroxidase center binds Fe(2+), oxidizes it using dioxygen to Fe(3+), and participates in the subsequent Fe(3+) oxide mineral core formation within the central cavity of the BFR protein shell.</text>
</comment>
<dbReference type="Gene3D" id="1.20.1260.10">
    <property type="match status" value="1"/>
</dbReference>
<comment type="similarity">
    <text evidence="2 7 9">Belongs to the bacterioferritin family.</text>
</comment>
<feature type="binding site" evidence="8">
    <location>
        <position position="127"/>
    </location>
    <ligand>
        <name>Fe cation</name>
        <dbReference type="ChEBI" id="CHEBI:24875"/>
        <label>2</label>
    </ligand>
</feature>
<name>A0A944GV79_9HYPH</name>
<organism evidence="11 12">
    <name type="scientific">Roseibium polysiphoniae</name>
    <dbReference type="NCBI Taxonomy" id="2571221"/>
    <lineage>
        <taxon>Bacteria</taxon>
        <taxon>Pseudomonadati</taxon>
        <taxon>Pseudomonadota</taxon>
        <taxon>Alphaproteobacteria</taxon>
        <taxon>Hyphomicrobiales</taxon>
        <taxon>Stappiaceae</taxon>
        <taxon>Roseibium</taxon>
    </lineage>
</organism>
<accession>A0A944GV79</accession>
<dbReference type="GO" id="GO:0004322">
    <property type="term" value="F:ferroxidase activity"/>
    <property type="evidence" value="ECO:0007669"/>
    <property type="project" value="UniProtKB-EC"/>
</dbReference>
<feature type="binding site" evidence="8">
    <location>
        <position position="94"/>
    </location>
    <ligand>
        <name>Fe cation</name>
        <dbReference type="ChEBI" id="CHEBI:24875"/>
        <label>2</label>
    </ligand>
</feature>
<dbReference type="PROSITE" id="PS50905">
    <property type="entry name" value="FERRITIN_LIKE"/>
    <property type="match status" value="1"/>
</dbReference>
<comment type="caution">
    <text evidence="11">The sequence shown here is derived from an EMBL/GenBank/DDBJ whole genome shotgun (WGS) entry which is preliminary data.</text>
</comment>
<dbReference type="InterPro" id="IPR009078">
    <property type="entry name" value="Ferritin-like_SF"/>
</dbReference>
<keyword evidence="3 7" id="KW-0409">Iron storage</keyword>
<evidence type="ECO:0000256" key="5">
    <source>
        <dbReference type="ARBA" id="ARBA00022723"/>
    </source>
</evidence>
<feature type="binding site" evidence="8">
    <location>
        <position position="51"/>
    </location>
    <ligand>
        <name>Fe cation</name>
        <dbReference type="ChEBI" id="CHEBI:24875"/>
        <label>2</label>
    </ligand>
</feature>
<feature type="binding site" evidence="8">
    <location>
        <position position="18"/>
    </location>
    <ligand>
        <name>Fe cation</name>
        <dbReference type="ChEBI" id="CHEBI:24875"/>
        <label>1</label>
    </ligand>
</feature>
<dbReference type="GO" id="GO:0008199">
    <property type="term" value="F:ferric iron binding"/>
    <property type="evidence" value="ECO:0007669"/>
    <property type="project" value="InterPro"/>
</dbReference>
<feature type="domain" description="Ferritin-like diiron" evidence="10">
    <location>
        <begin position="1"/>
        <end position="145"/>
    </location>
</feature>
<feature type="binding site" evidence="8">
    <location>
        <position position="50"/>
    </location>
    <ligand>
        <name>Fe cation</name>
        <dbReference type="ChEBI" id="CHEBI:24875"/>
        <label>3</label>
    </ligand>
</feature>
<evidence type="ECO:0000256" key="8">
    <source>
        <dbReference type="PIRSR" id="PIRSR002560-1"/>
    </source>
</evidence>
<evidence type="ECO:0000256" key="3">
    <source>
        <dbReference type="ARBA" id="ARBA00022434"/>
    </source>
</evidence>
<evidence type="ECO:0000256" key="9">
    <source>
        <dbReference type="RuleBase" id="RU000623"/>
    </source>
</evidence>
<dbReference type="PROSITE" id="PS00549">
    <property type="entry name" value="BACTERIOFERRITIN"/>
    <property type="match status" value="1"/>
</dbReference>
<feature type="binding site" evidence="8">
    <location>
        <position position="54"/>
    </location>
    <ligand>
        <name>Fe cation</name>
        <dbReference type="ChEBI" id="CHEBI:24875"/>
        <label>1</label>
    </ligand>
</feature>
<dbReference type="GO" id="GO:0006826">
    <property type="term" value="P:iron ion transport"/>
    <property type="evidence" value="ECO:0007669"/>
    <property type="project" value="InterPro"/>
</dbReference>
<dbReference type="RefSeq" id="WP_213217781.1">
    <property type="nucleotide sequence ID" value="NZ_QTKU01000005.1"/>
</dbReference>
<evidence type="ECO:0000313" key="12">
    <source>
        <dbReference type="Proteomes" id="UP000705379"/>
    </source>
</evidence>
<dbReference type="PANTHER" id="PTHR30295">
    <property type="entry name" value="BACTERIOFERRITIN"/>
    <property type="match status" value="1"/>
</dbReference>
<dbReference type="GO" id="GO:0005829">
    <property type="term" value="C:cytosol"/>
    <property type="evidence" value="ECO:0007669"/>
    <property type="project" value="TreeGrafter"/>
</dbReference>
<evidence type="ECO:0000256" key="4">
    <source>
        <dbReference type="ARBA" id="ARBA00022617"/>
    </source>
</evidence>
<reference evidence="11" key="1">
    <citation type="submission" date="2018-08" db="EMBL/GenBank/DDBJ databases">
        <authorList>
            <person name="Jin W."/>
            <person name="Wang H."/>
            <person name="Yang Y."/>
            <person name="Li M."/>
            <person name="Liu J."/>
        </authorList>
    </citation>
    <scope>NUCLEOTIDE SEQUENCE</scope>
    <source>
        <strain evidence="11">AESS21</strain>
    </source>
</reference>
<dbReference type="Proteomes" id="UP000705379">
    <property type="component" value="Unassembled WGS sequence"/>
</dbReference>
<dbReference type="PRINTS" id="PR00601">
    <property type="entry name" value="BACFERRITIN"/>
</dbReference>
<comment type="catalytic activity">
    <reaction evidence="7">
        <text>4 Fe(2+) + O2 + 4 H(+) = 4 Fe(3+) + 2 H2O</text>
        <dbReference type="Rhea" id="RHEA:11148"/>
        <dbReference type="ChEBI" id="CHEBI:15377"/>
        <dbReference type="ChEBI" id="CHEBI:15378"/>
        <dbReference type="ChEBI" id="CHEBI:15379"/>
        <dbReference type="ChEBI" id="CHEBI:29033"/>
        <dbReference type="ChEBI" id="CHEBI:29034"/>
        <dbReference type="EC" id="1.16.3.1"/>
    </reaction>
</comment>
<dbReference type="InterPro" id="IPR002024">
    <property type="entry name" value="Bacterioferritin"/>
</dbReference>
<gene>
    <name evidence="11" type="primary">bfr</name>
    <name evidence="11" type="ORF">DYI23_19710</name>
</gene>
<dbReference type="GO" id="GO:0006879">
    <property type="term" value="P:intracellular iron ion homeostasis"/>
    <property type="evidence" value="ECO:0007669"/>
    <property type="project" value="UniProtKB-KW"/>
</dbReference>
<feature type="binding site" evidence="8">
    <location>
        <position position="130"/>
    </location>
    <ligand>
        <name>Fe cation</name>
        <dbReference type="ChEBI" id="CHEBI:24875"/>
        <label>2</label>
    </ligand>
</feature>
<evidence type="ECO:0000256" key="1">
    <source>
        <dbReference type="ARBA" id="ARBA00001970"/>
    </source>
</evidence>
<dbReference type="EC" id="1.16.3.1" evidence="7"/>